<dbReference type="EMBL" id="AXCZ01000020">
    <property type="protein sequence ID" value="KGM13904.1"/>
    <property type="molecule type" value="Genomic_DNA"/>
</dbReference>
<accession>A0A0A0C3F8</accession>
<dbReference type="Pfam" id="PF00294">
    <property type="entry name" value="PfkB"/>
    <property type="match status" value="1"/>
</dbReference>
<keyword evidence="2" id="KW-0808">Transferase</keyword>
<protein>
    <submittedName>
        <fullName evidence="8">Ribokinase</fullName>
    </submittedName>
</protein>
<dbReference type="PANTHER" id="PTHR43085:SF1">
    <property type="entry name" value="PSEUDOURIDINE KINASE-RELATED"/>
    <property type="match status" value="1"/>
</dbReference>
<dbReference type="GO" id="GO:0016301">
    <property type="term" value="F:kinase activity"/>
    <property type="evidence" value="ECO:0007669"/>
    <property type="project" value="UniProtKB-KW"/>
</dbReference>
<feature type="compositionally biased region" description="Basic and acidic residues" evidence="6">
    <location>
        <begin position="1"/>
        <end position="10"/>
    </location>
</feature>
<evidence type="ECO:0000256" key="2">
    <source>
        <dbReference type="ARBA" id="ARBA00022679"/>
    </source>
</evidence>
<evidence type="ECO:0000259" key="7">
    <source>
        <dbReference type="Pfam" id="PF00294"/>
    </source>
</evidence>
<name>A0A0A0C3F8_9CELL</name>
<dbReference type="PROSITE" id="PS00583">
    <property type="entry name" value="PFKB_KINASES_1"/>
    <property type="match status" value="1"/>
</dbReference>
<dbReference type="PANTHER" id="PTHR43085">
    <property type="entry name" value="HEXOKINASE FAMILY MEMBER"/>
    <property type="match status" value="1"/>
</dbReference>
<dbReference type="Proteomes" id="UP000054314">
    <property type="component" value="Unassembled WGS sequence"/>
</dbReference>
<feature type="domain" description="Carbohydrate kinase PfkB" evidence="7">
    <location>
        <begin position="63"/>
        <end position="357"/>
    </location>
</feature>
<evidence type="ECO:0000256" key="1">
    <source>
        <dbReference type="ARBA" id="ARBA00010688"/>
    </source>
</evidence>
<dbReference type="InterPro" id="IPR002173">
    <property type="entry name" value="Carboh/pur_kinase_PfkB_CS"/>
</dbReference>
<keyword evidence="3" id="KW-0547">Nucleotide-binding</keyword>
<keyword evidence="9" id="KW-1185">Reference proteome</keyword>
<sequence>MARPEDRTTEPEEPFEAPDGPPTPGHLDPPSGTTGTAVAEGHLDPATEPRTEAVIDQSERGALVVGEALVDVVRAPDGTVAEHPGGSPANVALGLARLGRRVALLTWLGRDEHGTRVTAHLTGNGVDVVRGSESAPRTSTATATLDDAGIARYEFDVTWEVAERWASPAAPPLVVHTGSIAAVLEPGGRDVAHILAAHRESATLTYDPNLRPSLMPEAEVTRPVVEELVGAVDVVKVSDEDLAWLQPGADPLEIARRWAASGPAVVIVTRGGEGATAVTSAGHVVDVAAEPVEIADTVGAGDSFMSGLVDGLWSAGLLGAAQRTALHAVDAEVLRGVLRRCAEIAAVTVSRPGANPPTRDELGTD</sequence>
<keyword evidence="4 8" id="KW-0418">Kinase</keyword>
<dbReference type="CDD" id="cd01167">
    <property type="entry name" value="bac_FRK"/>
    <property type="match status" value="1"/>
</dbReference>
<dbReference type="InterPro" id="IPR050306">
    <property type="entry name" value="PfkB_Carbo_kinase"/>
</dbReference>
<dbReference type="OrthoDB" id="9795789at2"/>
<reference evidence="8 9" key="1">
    <citation type="submission" date="2013-08" db="EMBL/GenBank/DDBJ databases">
        <title>Genome sequencing of Cellulomonas bogoriensis 69B4.</title>
        <authorList>
            <person name="Chen F."/>
            <person name="Li Y."/>
            <person name="Wang G."/>
        </authorList>
    </citation>
    <scope>NUCLEOTIDE SEQUENCE [LARGE SCALE GENOMIC DNA]</scope>
    <source>
        <strain evidence="8 9">69B4</strain>
    </source>
</reference>
<evidence type="ECO:0000256" key="6">
    <source>
        <dbReference type="SAM" id="MobiDB-lite"/>
    </source>
</evidence>
<evidence type="ECO:0000256" key="4">
    <source>
        <dbReference type="ARBA" id="ARBA00022777"/>
    </source>
</evidence>
<comment type="similarity">
    <text evidence="1">Belongs to the carbohydrate kinase PfkB family.</text>
</comment>
<keyword evidence="5" id="KW-0067">ATP-binding</keyword>
<dbReference type="SUPFAM" id="SSF53613">
    <property type="entry name" value="Ribokinase-like"/>
    <property type="match status" value="1"/>
</dbReference>
<evidence type="ECO:0000313" key="9">
    <source>
        <dbReference type="Proteomes" id="UP000054314"/>
    </source>
</evidence>
<comment type="caution">
    <text evidence="8">The sequence shown here is derived from an EMBL/GenBank/DDBJ whole genome shotgun (WGS) entry which is preliminary data.</text>
</comment>
<evidence type="ECO:0000256" key="5">
    <source>
        <dbReference type="ARBA" id="ARBA00022840"/>
    </source>
</evidence>
<evidence type="ECO:0000256" key="3">
    <source>
        <dbReference type="ARBA" id="ARBA00022741"/>
    </source>
</evidence>
<dbReference type="RefSeq" id="WP_084136392.1">
    <property type="nucleotide sequence ID" value="NZ_AXCZ01000020.1"/>
</dbReference>
<dbReference type="AlphaFoldDB" id="A0A0A0C3F8"/>
<proteinExistence type="inferred from homology"/>
<dbReference type="GO" id="GO:0005524">
    <property type="term" value="F:ATP binding"/>
    <property type="evidence" value="ECO:0007669"/>
    <property type="project" value="UniProtKB-KW"/>
</dbReference>
<evidence type="ECO:0000313" key="8">
    <source>
        <dbReference type="EMBL" id="KGM13904.1"/>
    </source>
</evidence>
<dbReference type="PROSITE" id="PS00584">
    <property type="entry name" value="PFKB_KINASES_2"/>
    <property type="match status" value="1"/>
</dbReference>
<gene>
    <name evidence="8" type="ORF">N869_08155</name>
</gene>
<dbReference type="InterPro" id="IPR029056">
    <property type="entry name" value="Ribokinase-like"/>
</dbReference>
<feature type="region of interest" description="Disordered" evidence="6">
    <location>
        <begin position="1"/>
        <end position="47"/>
    </location>
</feature>
<dbReference type="InterPro" id="IPR011611">
    <property type="entry name" value="PfkB_dom"/>
</dbReference>
<organism evidence="8 9">
    <name type="scientific">Cellulomonas bogoriensis 69B4 = DSM 16987</name>
    <dbReference type="NCBI Taxonomy" id="1386082"/>
    <lineage>
        <taxon>Bacteria</taxon>
        <taxon>Bacillati</taxon>
        <taxon>Actinomycetota</taxon>
        <taxon>Actinomycetes</taxon>
        <taxon>Micrococcales</taxon>
        <taxon>Cellulomonadaceae</taxon>
        <taxon>Cellulomonas</taxon>
    </lineage>
</organism>
<dbReference type="Gene3D" id="3.40.1190.20">
    <property type="match status" value="1"/>
</dbReference>